<keyword evidence="2" id="KW-0326">Glycosidase</keyword>
<dbReference type="Pfam" id="PF21365">
    <property type="entry name" value="Glyco_hydro_31_3rd"/>
    <property type="match status" value="1"/>
</dbReference>
<dbReference type="InterPro" id="IPR033403">
    <property type="entry name" value="DUF5110"/>
</dbReference>
<feature type="domain" description="DUF5110" evidence="5">
    <location>
        <begin position="652"/>
        <end position="714"/>
    </location>
</feature>
<dbReference type="PANTHER" id="PTHR22762">
    <property type="entry name" value="ALPHA-GLUCOSIDASE"/>
    <property type="match status" value="1"/>
</dbReference>
<evidence type="ECO:0000259" key="5">
    <source>
        <dbReference type="Pfam" id="PF17137"/>
    </source>
</evidence>
<protein>
    <submittedName>
        <fullName evidence="7">Oligosaccharide 4-alpha-D-glucosyltransferase</fullName>
        <ecNumber evidence="7">2.4.1.161</ecNumber>
    </submittedName>
</protein>
<evidence type="ECO:0000259" key="4">
    <source>
        <dbReference type="Pfam" id="PF13802"/>
    </source>
</evidence>
<feature type="domain" description="Glycoside hydrolase family 31 TIM barrel" evidence="3">
    <location>
        <begin position="220"/>
        <end position="541"/>
    </location>
</feature>
<proteinExistence type="inferred from homology"/>
<dbReference type="Pfam" id="PF01055">
    <property type="entry name" value="Glyco_hydro_31_2nd"/>
    <property type="match status" value="1"/>
</dbReference>
<dbReference type="Gene3D" id="2.60.40.1180">
    <property type="entry name" value="Golgi alpha-mannosidase II"/>
    <property type="match status" value="2"/>
</dbReference>
<comment type="caution">
    <text evidence="7">The sequence shown here is derived from an EMBL/GenBank/DDBJ whole genome shotgun (WGS) entry which is preliminary data.</text>
</comment>
<dbReference type="GO" id="GO:0004553">
    <property type="term" value="F:hydrolase activity, hydrolyzing O-glycosyl compounds"/>
    <property type="evidence" value="ECO:0007669"/>
    <property type="project" value="InterPro"/>
</dbReference>
<dbReference type="SUPFAM" id="SSF51011">
    <property type="entry name" value="Glycosyl hydrolase domain"/>
    <property type="match status" value="1"/>
</dbReference>
<dbReference type="Pfam" id="PF13802">
    <property type="entry name" value="Gal_mutarotas_2"/>
    <property type="match status" value="1"/>
</dbReference>
<dbReference type="PANTHER" id="PTHR22762:SF165">
    <property type="entry name" value="PUTATIVE (AFU_ORTHOLOGUE AFUA_1G06560)-RELATED"/>
    <property type="match status" value="1"/>
</dbReference>
<evidence type="ECO:0000259" key="6">
    <source>
        <dbReference type="Pfam" id="PF21365"/>
    </source>
</evidence>
<dbReference type="CDD" id="cd14752">
    <property type="entry name" value="GH31_N"/>
    <property type="match status" value="1"/>
</dbReference>
<dbReference type="InterPro" id="IPR013780">
    <property type="entry name" value="Glyco_hydro_b"/>
</dbReference>
<dbReference type="AlphaFoldDB" id="A0A399FDF9"/>
<dbReference type="InterPro" id="IPR048395">
    <property type="entry name" value="Glyco_hydro_31_C"/>
</dbReference>
<dbReference type="Gene3D" id="3.20.20.80">
    <property type="entry name" value="Glycosidases"/>
    <property type="match status" value="1"/>
</dbReference>
<dbReference type="InterPro" id="IPR025887">
    <property type="entry name" value="Glyco_hydro_31_N_dom"/>
</dbReference>
<evidence type="ECO:0000313" key="7">
    <source>
        <dbReference type="EMBL" id="RIH92851.1"/>
    </source>
</evidence>
<evidence type="ECO:0000256" key="1">
    <source>
        <dbReference type="ARBA" id="ARBA00007806"/>
    </source>
</evidence>
<evidence type="ECO:0000313" key="8">
    <source>
        <dbReference type="Proteomes" id="UP000266178"/>
    </source>
</evidence>
<reference evidence="7 8" key="1">
    <citation type="submission" date="2018-08" db="EMBL/GenBank/DDBJ databases">
        <title>Meiothermus granaticius genome AF-68 sequencing project.</title>
        <authorList>
            <person name="Da Costa M.S."/>
            <person name="Albuquerque L."/>
            <person name="Raposo P."/>
            <person name="Froufe H.J.C."/>
            <person name="Barroso C.S."/>
            <person name="Egas C."/>
        </authorList>
    </citation>
    <scope>NUCLEOTIDE SEQUENCE [LARGE SCALE GENOMIC DNA]</scope>
    <source>
        <strain evidence="7 8">AF-68</strain>
    </source>
</reference>
<accession>A0A399FDF9</accession>
<evidence type="ECO:0000256" key="2">
    <source>
        <dbReference type="RuleBase" id="RU361185"/>
    </source>
</evidence>
<dbReference type="Proteomes" id="UP000266178">
    <property type="component" value="Unassembled WGS sequence"/>
</dbReference>
<sequence>MSPNLPQTTSTGPAGFRLERLTPYALRVTLGNAVHTSVLPELAPLPWEQKGEGHVSSGALSITWQPGPPALRVWYQGRDVLEDHPQVGYQFSPEGLRHTRVQHEGELYFGLGEVSGVLQRNGRRYRLEPRDACHYDPEFSDPLYKHIPLFITRHAEDLWSALLYDQPHPMVFDFGCERHHYHGLFTYTLVRGADYLRYLVISANSLPELLERMTGLIGRPELPPRWSLGYLASGMAYTDAPNPAERLQAFAQQLRDEGVPCDGFHLSSGYTLHEGKRYVFHWNRHTLPDPDALVAGLRSQGLRLIANIKPALLQGHPDYAALRDAGSFIRNRDGQAHVAPFWSGDASWLDFTHPQAREWWIAGVQRELLDRGIEGVWNDNNEYALGDEAFNAEGRPTYPSEQILGMAQASHQALQSHPAFQDKRPFLISRSASLGVQRLAQTWSGDNTSNWKNLRFGNPIEMGLALSGFAFNGNDVGGFFGQPPGPELFLRWVQQAVAYPRFSIHSWKEPPTEPWSYPEVFSAVKEALHLRYRLLPYLYSLAWQYTQSGAPIQRPLLYEFPDLAQDPGFHALLGPFLLFPSVGVPGQRRVGLELPGGWYDWHTGAYYQGTFEYPAPLERVPLLVREGAMVPLGPVMPWVSPAHDTRREVLLFPHRGEGRSRFVLYEDDGETLAYRRGTHTHIYLDLTSTHEVVELRLEARGNYPLPYTQLEVQLATEDPRKFKVISNWKTLEQSPRAVTLSTRA</sequence>
<name>A0A399FDF9_9DEIN</name>
<keyword evidence="7" id="KW-0808">Transferase</keyword>
<dbReference type="SUPFAM" id="SSF51445">
    <property type="entry name" value="(Trans)glycosidases"/>
    <property type="match status" value="1"/>
</dbReference>
<feature type="domain" description="Glycosyl hydrolase family 31 C-terminal" evidence="6">
    <location>
        <begin position="549"/>
        <end position="629"/>
    </location>
</feature>
<dbReference type="EC" id="2.4.1.161" evidence="7"/>
<gene>
    <name evidence="7" type="ORF">Mgrana_01259</name>
</gene>
<dbReference type="GO" id="GO:0033825">
    <property type="term" value="F:oligosaccharide 4-alpha-D-glucosyltransferase activity"/>
    <property type="evidence" value="ECO:0007669"/>
    <property type="project" value="UniProtKB-EC"/>
</dbReference>
<dbReference type="GO" id="GO:0030246">
    <property type="term" value="F:carbohydrate binding"/>
    <property type="evidence" value="ECO:0007669"/>
    <property type="project" value="InterPro"/>
</dbReference>
<dbReference type="OrthoDB" id="176168at2"/>
<keyword evidence="8" id="KW-1185">Reference proteome</keyword>
<dbReference type="EMBL" id="QWLB01000013">
    <property type="protein sequence ID" value="RIH92851.1"/>
    <property type="molecule type" value="Genomic_DNA"/>
</dbReference>
<dbReference type="Pfam" id="PF17137">
    <property type="entry name" value="DUF5110"/>
    <property type="match status" value="1"/>
</dbReference>
<keyword evidence="7" id="KW-0328">Glycosyltransferase</keyword>
<dbReference type="Gene3D" id="2.60.40.1760">
    <property type="entry name" value="glycosyl hydrolase (family 31)"/>
    <property type="match status" value="1"/>
</dbReference>
<dbReference type="GO" id="GO:0005975">
    <property type="term" value="P:carbohydrate metabolic process"/>
    <property type="evidence" value="ECO:0007669"/>
    <property type="project" value="InterPro"/>
</dbReference>
<evidence type="ECO:0000259" key="3">
    <source>
        <dbReference type="Pfam" id="PF01055"/>
    </source>
</evidence>
<organism evidence="7 8">
    <name type="scientific">Meiothermus granaticius NBRC 107808</name>
    <dbReference type="NCBI Taxonomy" id="1227551"/>
    <lineage>
        <taxon>Bacteria</taxon>
        <taxon>Thermotogati</taxon>
        <taxon>Deinococcota</taxon>
        <taxon>Deinococci</taxon>
        <taxon>Thermales</taxon>
        <taxon>Thermaceae</taxon>
        <taxon>Meiothermus</taxon>
    </lineage>
</organism>
<dbReference type="InterPro" id="IPR017853">
    <property type="entry name" value="GH"/>
</dbReference>
<dbReference type="InterPro" id="IPR000322">
    <property type="entry name" value="Glyco_hydro_31_TIM"/>
</dbReference>
<keyword evidence="2" id="KW-0378">Hydrolase</keyword>
<feature type="domain" description="Glycoside hydrolase family 31 N-terminal" evidence="4">
    <location>
        <begin position="55"/>
        <end position="173"/>
    </location>
</feature>
<dbReference type="SUPFAM" id="SSF74650">
    <property type="entry name" value="Galactose mutarotase-like"/>
    <property type="match status" value="1"/>
</dbReference>
<dbReference type="RefSeq" id="WP_119356760.1">
    <property type="nucleotide sequence ID" value="NZ_BJXM01000001.1"/>
</dbReference>
<dbReference type="InterPro" id="IPR011013">
    <property type="entry name" value="Gal_mutarotase_sf_dom"/>
</dbReference>
<comment type="similarity">
    <text evidence="1 2">Belongs to the glycosyl hydrolase 31 family.</text>
</comment>